<proteinExistence type="predicted"/>
<feature type="domain" description="DUF7344" evidence="2">
    <location>
        <begin position="37"/>
        <end position="128"/>
    </location>
</feature>
<evidence type="ECO:0000313" key="3">
    <source>
        <dbReference type="EMBL" id="AEH35744.1"/>
    </source>
</evidence>
<evidence type="ECO:0000259" key="2">
    <source>
        <dbReference type="Pfam" id="PF24035"/>
    </source>
</evidence>
<feature type="region of interest" description="Disordered" evidence="1">
    <location>
        <begin position="1"/>
        <end position="39"/>
    </location>
</feature>
<accession>F8D9W7</accession>
<organism evidence="3 4">
    <name type="scientific">Halopiger xanaduensis (strain DSM 18323 / JCM 14033 / SH-6)</name>
    <dbReference type="NCBI Taxonomy" id="797210"/>
    <lineage>
        <taxon>Archaea</taxon>
        <taxon>Methanobacteriati</taxon>
        <taxon>Methanobacteriota</taxon>
        <taxon>Stenosarchaea group</taxon>
        <taxon>Halobacteria</taxon>
        <taxon>Halobacteriales</taxon>
        <taxon>Natrialbaceae</taxon>
        <taxon>Halopiger</taxon>
    </lineage>
</organism>
<dbReference type="RefSeq" id="WP_013878644.1">
    <property type="nucleotide sequence ID" value="NC_015666.1"/>
</dbReference>
<evidence type="ECO:0000313" key="4">
    <source>
        <dbReference type="Proteomes" id="UP000006794"/>
    </source>
</evidence>
<dbReference type="EMBL" id="CP002839">
    <property type="protein sequence ID" value="AEH35744.1"/>
    <property type="molecule type" value="Genomic_DNA"/>
</dbReference>
<dbReference type="OrthoDB" id="247722at2157"/>
<dbReference type="Gene3D" id="1.10.10.10">
    <property type="entry name" value="Winged helix-like DNA-binding domain superfamily/Winged helix DNA-binding domain"/>
    <property type="match status" value="1"/>
</dbReference>
<dbReference type="Pfam" id="PF24035">
    <property type="entry name" value="DUF7344"/>
    <property type="match status" value="1"/>
</dbReference>
<sequence length="149" mass="15927">MIPVVSDPESLSTPGADADAAVSDGAELDETGETESFGALADPHRRAVLRYLADNESPVAVAELADHLTIEREDDDPDTARSSSRIADWGDALLGTRRRVQISLRHVHIPKLADAGAVDFDIDANTVSLRDRGSELLAQTRSLENANVA</sequence>
<dbReference type="HOGENOM" id="CLU_131305_4_0_2"/>
<dbReference type="GeneID" id="10796081"/>
<dbReference type="InterPro" id="IPR036388">
    <property type="entry name" value="WH-like_DNA-bd_sf"/>
</dbReference>
<dbReference type="InterPro" id="IPR055768">
    <property type="entry name" value="DUF7344"/>
</dbReference>
<dbReference type="SUPFAM" id="SSF46785">
    <property type="entry name" value="Winged helix' DNA-binding domain"/>
    <property type="match status" value="1"/>
</dbReference>
<name>F8D9W7_HALXS</name>
<evidence type="ECO:0000256" key="1">
    <source>
        <dbReference type="SAM" id="MobiDB-lite"/>
    </source>
</evidence>
<gene>
    <name evidence="3" type="ordered locus">Halxa_1110</name>
</gene>
<dbReference type="Proteomes" id="UP000006794">
    <property type="component" value="Chromosome"/>
</dbReference>
<dbReference type="InterPro" id="IPR036390">
    <property type="entry name" value="WH_DNA-bd_sf"/>
</dbReference>
<keyword evidence="4" id="KW-1185">Reference proteome</keyword>
<feature type="compositionally biased region" description="Low complexity" evidence="1">
    <location>
        <begin position="15"/>
        <end position="25"/>
    </location>
</feature>
<protein>
    <recommendedName>
        <fullName evidence="2">DUF7344 domain-containing protein</fullName>
    </recommendedName>
</protein>
<dbReference type="KEGG" id="hxa:Halxa_1110"/>
<dbReference type="AlphaFoldDB" id="F8D9W7"/>
<dbReference type="eggNOG" id="arCOG03828">
    <property type="taxonomic scope" value="Archaea"/>
</dbReference>
<reference evidence="3 4" key="1">
    <citation type="journal article" date="2012" name="Stand. Genomic Sci.">
        <title>Complete genome sequence of Halopiger xanaduensis type strain (SH-6(T)).</title>
        <authorList>
            <person name="Anderson I."/>
            <person name="Tindall B.J."/>
            <person name="Rohde M."/>
            <person name="Lucas S."/>
            <person name="Han J."/>
            <person name="Lapidus A."/>
            <person name="Cheng J.F."/>
            <person name="Goodwin L."/>
            <person name="Pitluck S."/>
            <person name="Peters L."/>
            <person name="Pati A."/>
            <person name="Mikhailova N."/>
            <person name="Pagani I."/>
            <person name="Teshima H."/>
            <person name="Han C."/>
            <person name="Tapia R."/>
            <person name="Land M."/>
            <person name="Woyke T."/>
            <person name="Klenk H.P."/>
            <person name="Kyrpides N."/>
            <person name="Ivanova N."/>
        </authorList>
    </citation>
    <scope>NUCLEOTIDE SEQUENCE [LARGE SCALE GENOMIC DNA]</scope>
    <source>
        <strain evidence="4">DSM 18323 / JCM 14033 / SH-6</strain>
    </source>
</reference>